<protein>
    <submittedName>
        <fullName evidence="1">Uncharacterized protein</fullName>
    </submittedName>
</protein>
<name>A0A835ETB0_9POAL</name>
<reference evidence="1" key="1">
    <citation type="submission" date="2020-07" db="EMBL/GenBank/DDBJ databases">
        <title>Genome sequence and genetic diversity analysis of an under-domesticated orphan crop, white fonio (Digitaria exilis).</title>
        <authorList>
            <person name="Bennetzen J.L."/>
            <person name="Chen S."/>
            <person name="Ma X."/>
            <person name="Wang X."/>
            <person name="Yssel A.E.J."/>
            <person name="Chaluvadi S.R."/>
            <person name="Johnson M."/>
            <person name="Gangashetty P."/>
            <person name="Hamidou F."/>
            <person name="Sanogo M.D."/>
            <person name="Zwaenepoel A."/>
            <person name="Wallace J."/>
            <person name="Van De Peer Y."/>
            <person name="Van Deynze A."/>
        </authorList>
    </citation>
    <scope>NUCLEOTIDE SEQUENCE</scope>
    <source>
        <tissue evidence="1">Leaves</tissue>
    </source>
</reference>
<organism evidence="1 2">
    <name type="scientific">Digitaria exilis</name>
    <dbReference type="NCBI Taxonomy" id="1010633"/>
    <lineage>
        <taxon>Eukaryota</taxon>
        <taxon>Viridiplantae</taxon>
        <taxon>Streptophyta</taxon>
        <taxon>Embryophyta</taxon>
        <taxon>Tracheophyta</taxon>
        <taxon>Spermatophyta</taxon>
        <taxon>Magnoliopsida</taxon>
        <taxon>Liliopsida</taxon>
        <taxon>Poales</taxon>
        <taxon>Poaceae</taxon>
        <taxon>PACMAD clade</taxon>
        <taxon>Panicoideae</taxon>
        <taxon>Panicodae</taxon>
        <taxon>Paniceae</taxon>
        <taxon>Anthephorinae</taxon>
        <taxon>Digitaria</taxon>
    </lineage>
</organism>
<comment type="caution">
    <text evidence="1">The sequence shown here is derived from an EMBL/GenBank/DDBJ whole genome shotgun (WGS) entry which is preliminary data.</text>
</comment>
<dbReference type="Proteomes" id="UP000636709">
    <property type="component" value="Unassembled WGS sequence"/>
</dbReference>
<keyword evidence="2" id="KW-1185">Reference proteome</keyword>
<evidence type="ECO:0000313" key="2">
    <source>
        <dbReference type="Proteomes" id="UP000636709"/>
    </source>
</evidence>
<gene>
    <name evidence="1" type="ORF">HU200_031169</name>
</gene>
<evidence type="ECO:0000313" key="1">
    <source>
        <dbReference type="EMBL" id="KAF8704925.1"/>
    </source>
</evidence>
<proteinExistence type="predicted"/>
<accession>A0A835ETB0</accession>
<sequence>MLKQELSPFQMDSHSPFPLCTFIKFLEFPSVACHYQKFVLKRVRA</sequence>
<dbReference type="EMBL" id="JACEFO010001770">
    <property type="protein sequence ID" value="KAF8704925.1"/>
    <property type="molecule type" value="Genomic_DNA"/>
</dbReference>
<dbReference type="AlphaFoldDB" id="A0A835ETB0"/>